<dbReference type="InterPro" id="IPR002123">
    <property type="entry name" value="Plipid/glycerol_acylTrfase"/>
</dbReference>
<dbReference type="AlphaFoldDB" id="A0A8H5MGW3"/>
<keyword evidence="2" id="KW-1133">Transmembrane helix</keyword>
<evidence type="ECO:0000256" key="1">
    <source>
        <dbReference type="SAM" id="Coils"/>
    </source>
</evidence>
<dbReference type="GO" id="GO:0016287">
    <property type="term" value="F:glycerone-phosphate O-acyltransferase activity"/>
    <property type="evidence" value="ECO:0007669"/>
    <property type="project" value="TreeGrafter"/>
</dbReference>
<feature type="domain" description="Phospholipid/glycerol acyltransferase" evidence="3">
    <location>
        <begin position="43"/>
        <end position="177"/>
    </location>
</feature>
<dbReference type="Pfam" id="PF01553">
    <property type="entry name" value="Acyltransferase"/>
    <property type="match status" value="1"/>
</dbReference>
<keyword evidence="5" id="KW-1185">Reference proteome</keyword>
<dbReference type="EMBL" id="JAACJN010000002">
    <property type="protein sequence ID" value="KAF5393517.1"/>
    <property type="molecule type" value="Genomic_DNA"/>
</dbReference>
<accession>A0A8H5MGW3</accession>
<feature type="transmembrane region" description="Helical" evidence="2">
    <location>
        <begin position="383"/>
        <end position="412"/>
    </location>
</feature>
<gene>
    <name evidence="4" type="ORF">D9757_000786</name>
</gene>
<keyword evidence="1" id="KW-0175">Coiled coil</keyword>
<proteinExistence type="predicted"/>
<dbReference type="SUPFAM" id="SSF69593">
    <property type="entry name" value="Glycerol-3-phosphate (1)-acyltransferase"/>
    <property type="match status" value="1"/>
</dbReference>
<organism evidence="4 5">
    <name type="scientific">Collybiopsis confluens</name>
    <dbReference type="NCBI Taxonomy" id="2823264"/>
    <lineage>
        <taxon>Eukaryota</taxon>
        <taxon>Fungi</taxon>
        <taxon>Dikarya</taxon>
        <taxon>Basidiomycota</taxon>
        <taxon>Agaricomycotina</taxon>
        <taxon>Agaricomycetes</taxon>
        <taxon>Agaricomycetidae</taxon>
        <taxon>Agaricales</taxon>
        <taxon>Marasmiineae</taxon>
        <taxon>Omphalotaceae</taxon>
        <taxon>Collybiopsis</taxon>
    </lineage>
</organism>
<dbReference type="PANTHER" id="PTHR31605">
    <property type="entry name" value="GLYCEROL-3-PHOSPHATE O-ACYLTRANSFERASE 1"/>
    <property type="match status" value="1"/>
</dbReference>
<keyword evidence="2" id="KW-0812">Transmembrane</keyword>
<evidence type="ECO:0000256" key="2">
    <source>
        <dbReference type="SAM" id="Phobius"/>
    </source>
</evidence>
<evidence type="ECO:0000313" key="5">
    <source>
        <dbReference type="Proteomes" id="UP000518752"/>
    </source>
</evidence>
<reference evidence="4 5" key="1">
    <citation type="journal article" date="2020" name="ISME J.">
        <title>Uncovering the hidden diversity of litter-decomposition mechanisms in mushroom-forming fungi.</title>
        <authorList>
            <person name="Floudas D."/>
            <person name="Bentzer J."/>
            <person name="Ahren D."/>
            <person name="Johansson T."/>
            <person name="Persson P."/>
            <person name="Tunlid A."/>
        </authorList>
    </citation>
    <scope>NUCLEOTIDE SEQUENCE [LARGE SCALE GENOMIC DNA]</scope>
    <source>
        <strain evidence="4 5">CBS 406.79</strain>
    </source>
</reference>
<dbReference type="GO" id="GO:0004366">
    <property type="term" value="F:glycerol-3-phosphate O-acyltransferase activity"/>
    <property type="evidence" value="ECO:0007669"/>
    <property type="project" value="TreeGrafter"/>
</dbReference>
<keyword evidence="2" id="KW-0472">Membrane</keyword>
<feature type="transmembrane region" description="Helical" evidence="2">
    <location>
        <begin position="337"/>
        <end position="363"/>
    </location>
</feature>
<dbReference type="CDD" id="cd07992">
    <property type="entry name" value="LPLAT_AAK14816-like"/>
    <property type="match status" value="1"/>
</dbReference>
<evidence type="ECO:0000313" key="4">
    <source>
        <dbReference type="EMBL" id="KAF5393517.1"/>
    </source>
</evidence>
<dbReference type="GO" id="GO:0008654">
    <property type="term" value="P:phospholipid biosynthetic process"/>
    <property type="evidence" value="ECO:0007669"/>
    <property type="project" value="TreeGrafter"/>
</dbReference>
<evidence type="ECO:0000259" key="3">
    <source>
        <dbReference type="SMART" id="SM00563"/>
    </source>
</evidence>
<protein>
    <recommendedName>
        <fullName evidence="3">Phospholipid/glycerol acyltransferase domain-containing protein</fullName>
    </recommendedName>
</protein>
<sequence length="529" mass="60212">MQGTPTPWSYLLVRLLFKFVLKVFYGTIVINNADLVPVRGKPCIVCANHSNSLTDALLLVTSIPSNRRNMLRLTAKSTQFGKKTFTSWLVESAGTVPIHRRKDFEGPVDNTQAMASLIQALEAGDAVMMFPEGMSRFHPTIAPLKTGVARLASDVLSRHRDDPEFELAIVNCSITYMHRQHWRSDVLVTWHPPLILRPKDNPELLDPVNYGAIRELTSQIYRQISSGTLDSPSWNLVKLSKLAARMYAPLGTTMSLGDHVNITRIFLEAFKDANEETVSEQSSEVQSEALKVARLQADLKAYQDQLATLGIKDDRVRTFPSLSRHEILRRMIIRLSWFCLLLLISIPGLLLWIPVFITTFYAVRELKNGVMSDVFDEIAQYKLVYGLISGLGVWLCGVVLTLPFALFTVFLIPAIMWMSLRWMEDCVASFRAFFSLLRLLRAGKPALTETKRVRDGLHGRILEWATKSLGLPPDPENFFLQTGGREKGRVMSSWHSKTGYFSIKRRRKRDWNETLRPYEVEYIYPEEDS</sequence>
<dbReference type="Proteomes" id="UP000518752">
    <property type="component" value="Unassembled WGS sequence"/>
</dbReference>
<comment type="caution">
    <text evidence="4">The sequence shown here is derived from an EMBL/GenBank/DDBJ whole genome shotgun (WGS) entry which is preliminary data.</text>
</comment>
<dbReference type="PANTHER" id="PTHR31605:SF0">
    <property type="entry name" value="GLYCEROL-3-PHOSPHATE O-ACYLTRANSFERASE 1"/>
    <property type="match status" value="1"/>
</dbReference>
<dbReference type="InterPro" id="IPR052744">
    <property type="entry name" value="GPAT/DAPAT"/>
</dbReference>
<feature type="coiled-coil region" evidence="1">
    <location>
        <begin position="285"/>
        <end position="312"/>
    </location>
</feature>
<dbReference type="SMART" id="SM00563">
    <property type="entry name" value="PlsC"/>
    <property type="match status" value="1"/>
</dbReference>
<dbReference type="OrthoDB" id="5567124at2759"/>
<feature type="transmembrane region" description="Helical" evidence="2">
    <location>
        <begin position="12"/>
        <end position="31"/>
    </location>
</feature>
<name>A0A8H5MGW3_9AGAR</name>